<keyword evidence="5" id="KW-0969">Cilium</keyword>
<dbReference type="PRINTS" id="PR01006">
    <property type="entry name" value="FLGHOOKFLIE"/>
</dbReference>
<dbReference type="InterPro" id="IPR001624">
    <property type="entry name" value="FliE"/>
</dbReference>
<dbReference type="EMBL" id="JBHTEF010000001">
    <property type="protein sequence ID" value="MFC7581194.1"/>
    <property type="molecule type" value="Genomic_DNA"/>
</dbReference>
<sequence>MALETVAAVAGVSGPGTAAVGALDAVSQASRASAASSTRSAGSSPVQGDFAAILGQVADGLAAQQSTADDLAVQAVTGQLDDAHDYTIAATQAQVALELTATLRDKAVESFNEIMRMQA</sequence>
<evidence type="ECO:0000256" key="2">
    <source>
        <dbReference type="ARBA" id="ARBA00009272"/>
    </source>
</evidence>
<organism evidence="5 6">
    <name type="scientific">Schaalia naturae</name>
    <dbReference type="NCBI Taxonomy" id="635203"/>
    <lineage>
        <taxon>Bacteria</taxon>
        <taxon>Bacillati</taxon>
        <taxon>Actinomycetota</taxon>
        <taxon>Actinomycetes</taxon>
        <taxon>Actinomycetales</taxon>
        <taxon>Actinomycetaceae</taxon>
        <taxon>Schaalia</taxon>
    </lineage>
</organism>
<dbReference type="Pfam" id="PF02049">
    <property type="entry name" value="FliE"/>
    <property type="match status" value="1"/>
</dbReference>
<name>A0ABW2SMQ6_9ACTO</name>
<keyword evidence="5" id="KW-0282">Flagellum</keyword>
<gene>
    <name evidence="4" type="primary">fliE</name>
    <name evidence="5" type="ORF">ACFQWG_08285</name>
</gene>
<comment type="caution">
    <text evidence="5">The sequence shown here is derived from an EMBL/GenBank/DDBJ whole genome shotgun (WGS) entry which is preliminary data.</text>
</comment>
<dbReference type="PANTHER" id="PTHR34653">
    <property type="match status" value="1"/>
</dbReference>
<evidence type="ECO:0000256" key="1">
    <source>
        <dbReference type="ARBA" id="ARBA00004117"/>
    </source>
</evidence>
<keyword evidence="3 4" id="KW-0975">Bacterial flagellum</keyword>
<evidence type="ECO:0000313" key="5">
    <source>
        <dbReference type="EMBL" id="MFC7581194.1"/>
    </source>
</evidence>
<comment type="subcellular location">
    <subcellularLocation>
        <location evidence="1 4">Bacterial flagellum basal body</location>
    </subcellularLocation>
</comment>
<accession>A0ABW2SMQ6</accession>
<proteinExistence type="inferred from homology"/>
<keyword evidence="5" id="KW-0966">Cell projection</keyword>
<evidence type="ECO:0000313" key="6">
    <source>
        <dbReference type="Proteomes" id="UP001596527"/>
    </source>
</evidence>
<comment type="similarity">
    <text evidence="2 4">Belongs to the FliE family.</text>
</comment>
<dbReference type="RefSeq" id="WP_380974247.1">
    <property type="nucleotide sequence ID" value="NZ_JBHTEF010000001.1"/>
</dbReference>
<dbReference type="HAMAP" id="MF_00724">
    <property type="entry name" value="FliE"/>
    <property type="match status" value="1"/>
</dbReference>
<dbReference type="Proteomes" id="UP001596527">
    <property type="component" value="Unassembled WGS sequence"/>
</dbReference>
<evidence type="ECO:0000256" key="3">
    <source>
        <dbReference type="ARBA" id="ARBA00023143"/>
    </source>
</evidence>
<reference evidence="6" key="1">
    <citation type="journal article" date="2019" name="Int. J. Syst. Evol. Microbiol.">
        <title>The Global Catalogue of Microorganisms (GCM) 10K type strain sequencing project: providing services to taxonomists for standard genome sequencing and annotation.</title>
        <authorList>
            <consortium name="The Broad Institute Genomics Platform"/>
            <consortium name="The Broad Institute Genome Sequencing Center for Infectious Disease"/>
            <person name="Wu L."/>
            <person name="Ma J."/>
        </authorList>
    </citation>
    <scope>NUCLEOTIDE SEQUENCE [LARGE SCALE GENOMIC DNA]</scope>
    <source>
        <strain evidence="6">CCUG 56698</strain>
    </source>
</reference>
<protein>
    <recommendedName>
        <fullName evidence="4">Flagellar hook-basal body complex protein FliE</fullName>
    </recommendedName>
</protein>
<dbReference type="PANTHER" id="PTHR34653:SF1">
    <property type="entry name" value="FLAGELLAR HOOK-BASAL BODY COMPLEX PROTEIN FLIE"/>
    <property type="match status" value="1"/>
</dbReference>
<keyword evidence="6" id="KW-1185">Reference proteome</keyword>
<evidence type="ECO:0000256" key="4">
    <source>
        <dbReference type="HAMAP-Rule" id="MF_00724"/>
    </source>
</evidence>